<evidence type="ECO:0000313" key="6">
    <source>
        <dbReference type="EMBL" id="MFA3840571.1"/>
    </source>
</evidence>
<dbReference type="PANTHER" id="PTHR24321:SF14">
    <property type="entry name" value="SHORT-CHAIN TYPE DEHYDROGENASE_REDUCTASE BLR2146-RELATED"/>
    <property type="match status" value="1"/>
</dbReference>
<evidence type="ECO:0000256" key="3">
    <source>
        <dbReference type="RuleBase" id="RU000363"/>
    </source>
</evidence>
<dbReference type="Gene3D" id="3.40.50.720">
    <property type="entry name" value="NAD(P)-binding Rossmann-like Domain"/>
    <property type="match status" value="1"/>
</dbReference>
<accession>A0ABV4STM1</accession>
<organism evidence="6 7">
    <name type="scientific">Streptomyces aureus</name>
    <dbReference type="NCBI Taxonomy" id="193461"/>
    <lineage>
        <taxon>Bacteria</taxon>
        <taxon>Bacillati</taxon>
        <taxon>Actinomycetota</taxon>
        <taxon>Actinomycetes</taxon>
        <taxon>Kitasatosporales</taxon>
        <taxon>Streptomycetaceae</taxon>
        <taxon>Streptomyces</taxon>
    </lineage>
</organism>
<keyword evidence="2 6" id="KW-0560">Oxidoreductase</keyword>
<comment type="similarity">
    <text evidence="1 3">Belongs to the short-chain dehydrogenases/reductases (SDR) family.</text>
</comment>
<sequence length="267" mass="27060">MSPNLNRYEGRRVLVTGGGSGIGQATVLRVLAEGARAVAADVSEAGLKDTVEKATAAGTADRLTTVVVNVADEASVRAGVATAVEALGGLDVLVNAAGILRSSHTHETSLADFNQVLQINLAGTFLMIRESIPALLAGDGSAVINFSSTSATFAHPYMAAYAASKGGIQSMTHALASEYSKQGIRFTAVQPGSISSGMTDGSGASRQSSGPGLPEDADMSLFMKLAPAIGQGFAGPESVASVVAMLGSDDGRFITGTEVRIDGGTHF</sequence>
<dbReference type="PRINTS" id="PR00080">
    <property type="entry name" value="SDRFAMILY"/>
</dbReference>
<evidence type="ECO:0000256" key="4">
    <source>
        <dbReference type="SAM" id="MobiDB-lite"/>
    </source>
</evidence>
<dbReference type="PRINTS" id="PR00081">
    <property type="entry name" value="GDHRDH"/>
</dbReference>
<feature type="domain" description="Ketoreductase" evidence="5">
    <location>
        <begin position="11"/>
        <end position="204"/>
    </location>
</feature>
<dbReference type="RefSeq" id="WP_326713349.1">
    <property type="nucleotide sequence ID" value="NZ_BAAAKQ010000050.1"/>
</dbReference>
<evidence type="ECO:0000313" key="7">
    <source>
        <dbReference type="Proteomes" id="UP001571476"/>
    </source>
</evidence>
<evidence type="ECO:0000256" key="2">
    <source>
        <dbReference type="ARBA" id="ARBA00023002"/>
    </source>
</evidence>
<keyword evidence="7" id="KW-1185">Reference proteome</keyword>
<name>A0ABV4STM1_9ACTN</name>
<proteinExistence type="inferred from homology"/>
<dbReference type="SMART" id="SM00822">
    <property type="entry name" value="PKS_KR"/>
    <property type="match status" value="1"/>
</dbReference>
<dbReference type="PROSITE" id="PS00061">
    <property type="entry name" value="ADH_SHORT"/>
    <property type="match status" value="1"/>
</dbReference>
<dbReference type="GO" id="GO:0016491">
    <property type="term" value="F:oxidoreductase activity"/>
    <property type="evidence" value="ECO:0007669"/>
    <property type="project" value="UniProtKB-KW"/>
</dbReference>
<dbReference type="Pfam" id="PF00106">
    <property type="entry name" value="adh_short"/>
    <property type="match status" value="1"/>
</dbReference>
<protein>
    <submittedName>
        <fullName evidence="6">SDR family NAD(P)-dependent oxidoreductase</fullName>
        <ecNumber evidence="6">1.1.1.-</ecNumber>
    </submittedName>
</protein>
<dbReference type="PANTHER" id="PTHR24321">
    <property type="entry name" value="DEHYDROGENASES, SHORT CHAIN"/>
    <property type="match status" value="1"/>
</dbReference>
<comment type="caution">
    <text evidence="6">The sequence shown here is derived from an EMBL/GenBank/DDBJ whole genome shotgun (WGS) entry which is preliminary data.</text>
</comment>
<dbReference type="Proteomes" id="UP001571476">
    <property type="component" value="Unassembled WGS sequence"/>
</dbReference>
<dbReference type="EMBL" id="JBGOSP010000018">
    <property type="protein sequence ID" value="MFA3840571.1"/>
    <property type="molecule type" value="Genomic_DNA"/>
</dbReference>
<evidence type="ECO:0000259" key="5">
    <source>
        <dbReference type="SMART" id="SM00822"/>
    </source>
</evidence>
<feature type="compositionally biased region" description="Polar residues" evidence="4">
    <location>
        <begin position="192"/>
        <end position="210"/>
    </location>
</feature>
<evidence type="ECO:0000256" key="1">
    <source>
        <dbReference type="ARBA" id="ARBA00006484"/>
    </source>
</evidence>
<dbReference type="InterPro" id="IPR036291">
    <property type="entry name" value="NAD(P)-bd_dom_sf"/>
</dbReference>
<dbReference type="CDD" id="cd05233">
    <property type="entry name" value="SDR_c"/>
    <property type="match status" value="1"/>
</dbReference>
<dbReference type="InterPro" id="IPR057326">
    <property type="entry name" value="KR_dom"/>
</dbReference>
<dbReference type="SUPFAM" id="SSF51735">
    <property type="entry name" value="NAD(P)-binding Rossmann-fold domains"/>
    <property type="match status" value="1"/>
</dbReference>
<dbReference type="InterPro" id="IPR020904">
    <property type="entry name" value="Sc_DH/Rdtase_CS"/>
</dbReference>
<reference evidence="6 7" key="1">
    <citation type="submission" date="2024-08" db="EMBL/GenBank/DDBJ databases">
        <title>Genome sequence of Streptomyces aureus CACIA-1.46HGO.</title>
        <authorList>
            <person name="Evangelista-Martinez Z."/>
        </authorList>
    </citation>
    <scope>NUCLEOTIDE SEQUENCE [LARGE SCALE GENOMIC DNA]</scope>
    <source>
        <strain evidence="6 7">CACIA-1.46HGO</strain>
    </source>
</reference>
<feature type="region of interest" description="Disordered" evidence="4">
    <location>
        <begin position="192"/>
        <end position="213"/>
    </location>
</feature>
<gene>
    <name evidence="6" type="ORF">ACEG43_31020</name>
</gene>
<dbReference type="InterPro" id="IPR002347">
    <property type="entry name" value="SDR_fam"/>
</dbReference>
<dbReference type="EC" id="1.1.1.-" evidence="6"/>